<feature type="transmembrane region" description="Helical" evidence="1">
    <location>
        <begin position="82"/>
        <end position="101"/>
    </location>
</feature>
<keyword evidence="1" id="KW-1133">Transmembrane helix</keyword>
<organism evidence="2 3">
    <name type="scientific">Aliarcobacter cryaerophilus</name>
    <dbReference type="NCBI Taxonomy" id="28198"/>
    <lineage>
        <taxon>Bacteria</taxon>
        <taxon>Pseudomonadati</taxon>
        <taxon>Campylobacterota</taxon>
        <taxon>Epsilonproteobacteria</taxon>
        <taxon>Campylobacterales</taxon>
        <taxon>Arcobacteraceae</taxon>
        <taxon>Aliarcobacter</taxon>
    </lineage>
</organism>
<keyword evidence="1" id="KW-0472">Membrane</keyword>
<protein>
    <submittedName>
        <fullName evidence="2">Uncharacterized protein</fullName>
    </submittedName>
</protein>
<dbReference type="EMBL" id="CP099556">
    <property type="protein sequence ID" value="UYF43444.1"/>
    <property type="molecule type" value="Genomic_DNA"/>
</dbReference>
<evidence type="ECO:0000256" key="1">
    <source>
        <dbReference type="SAM" id="Phobius"/>
    </source>
</evidence>
<reference evidence="2" key="1">
    <citation type="journal article" date="2022" name="Front. Microbiol.">
        <title>Species classification and novel plasmid identifications in Arcobacter cryaerophilus and Arcobacter cryaerophilus-like organisms.</title>
        <authorList>
            <person name="Zhou G."/>
            <person name="Wang M."/>
            <person name="Wang H."/>
            <person name="Chen X."/>
            <person name="Gu Y."/>
            <person name="Shao Z."/>
            <person name="Zhang J."/>
            <person name="Zhang M."/>
        </authorList>
    </citation>
    <scope>NUCLEOTIDE SEQUENCE</scope>
    <source>
        <strain evidence="2">ICDCAC48</strain>
    </source>
</reference>
<gene>
    <name evidence="2" type="ORF">NGX11_00525</name>
</gene>
<evidence type="ECO:0000313" key="2">
    <source>
        <dbReference type="EMBL" id="UYF43444.1"/>
    </source>
</evidence>
<keyword evidence="1" id="KW-0812">Transmembrane</keyword>
<dbReference type="Proteomes" id="UP001164100">
    <property type="component" value="Chromosome"/>
</dbReference>
<name>A0AA46S1H5_9BACT</name>
<sequence length="320" mass="38305">MSLDICNSFFYYLQSFVTLVLISFILLIFIKYLTNKYLDNEATKSDITIQIISFISYIWFLFIIILWFNDNETTELNNWGDYLAGFFAPLLFMWVIFGIYLQKKEFTNAINEYKKSVRFLEKQSVNADVQHQNVWFDRNVDMLEKYIDNVIKNTNAQFEEINMNFIAKNVGNYRKIVQEIKNIVDLEMYINETLINARRNDSIELNNNETEDIKIFNLAIEKLLQEFNILFGKNCKSSQEIVLKIYLQIYASIKITEMQNTEEDVKELLKQYYELKNWLNKEKIELIESIMKEYEISLELSFIDDIFDKVSIENKNFIIY</sequence>
<proteinExistence type="predicted"/>
<dbReference type="RefSeq" id="WP_263514576.1">
    <property type="nucleotide sequence ID" value="NZ_CP099556.1"/>
</dbReference>
<accession>A0AA46S1H5</accession>
<feature type="transmembrane region" description="Helical" evidence="1">
    <location>
        <begin position="51"/>
        <end position="70"/>
    </location>
</feature>
<feature type="transmembrane region" description="Helical" evidence="1">
    <location>
        <begin position="12"/>
        <end position="30"/>
    </location>
</feature>
<dbReference type="AlphaFoldDB" id="A0AA46S1H5"/>
<evidence type="ECO:0000313" key="3">
    <source>
        <dbReference type="Proteomes" id="UP001164100"/>
    </source>
</evidence>